<evidence type="ECO:0000313" key="2">
    <source>
        <dbReference type="EMBL" id="PLS03467.1"/>
    </source>
</evidence>
<evidence type="ECO:0000313" key="3">
    <source>
        <dbReference type="Proteomes" id="UP000234950"/>
    </source>
</evidence>
<accession>A0A2N5HD78</accession>
<gene>
    <name evidence="2" type="primary">yabG</name>
    <name evidence="2" type="ORF">CVD27_14575</name>
</gene>
<name>A0A2N5HD78_9BACI</name>
<comment type="caution">
    <text evidence="2">The sequence shown here is derived from an EMBL/GenBank/DDBJ whole genome shotgun (WGS) entry which is preliminary data.</text>
</comment>
<dbReference type="EMBL" id="PGVE01000054">
    <property type="protein sequence ID" value="PLS03467.1"/>
    <property type="molecule type" value="Genomic_DNA"/>
</dbReference>
<keyword evidence="1" id="KW-0175">Coiled coil</keyword>
<keyword evidence="3" id="KW-1185">Reference proteome</keyword>
<dbReference type="InterPro" id="IPR008764">
    <property type="entry name" value="Peptidase_U57"/>
</dbReference>
<dbReference type="Proteomes" id="UP000234950">
    <property type="component" value="Unassembled WGS sequence"/>
</dbReference>
<dbReference type="PIRSF" id="PIRSF011575">
    <property type="entry name" value="YabG"/>
    <property type="match status" value="1"/>
</dbReference>
<organism evidence="2 3">
    <name type="scientific">Neobacillus cucumis</name>
    <dbReference type="NCBI Taxonomy" id="1740721"/>
    <lineage>
        <taxon>Bacteria</taxon>
        <taxon>Bacillati</taxon>
        <taxon>Bacillota</taxon>
        <taxon>Bacilli</taxon>
        <taxon>Bacillales</taxon>
        <taxon>Bacillaceae</taxon>
        <taxon>Neobacillus</taxon>
    </lineage>
</organism>
<dbReference type="Pfam" id="PF05582">
    <property type="entry name" value="Peptidase_U57"/>
    <property type="match status" value="1"/>
</dbReference>
<reference evidence="2 3" key="1">
    <citation type="submission" date="2017-11" db="EMBL/GenBank/DDBJ databases">
        <title>Comparitive Functional Genomics of Dry Heat Resistant strains isolated from the Viking Spacecraft.</title>
        <authorList>
            <person name="Seuylemezian A."/>
            <person name="Cooper K."/>
            <person name="Vaishampayan P."/>
        </authorList>
    </citation>
    <scope>NUCLEOTIDE SEQUENCE [LARGE SCALE GENOMIC DNA]</scope>
    <source>
        <strain evidence="2 3">V32-6</strain>
    </source>
</reference>
<protein>
    <submittedName>
        <fullName evidence="2">Sporulation peptidase YabG</fullName>
    </submittedName>
</protein>
<sequence length="294" mass="33580">MDIKVNDIVGRKSYNCDLMFRVIDIQHINNQKVAILYGEDFRLAADAPYTDLVVLNQNERVKLQQEYRTLEEQSLRLFRQDVDLIKHQQEYAATGGYVKPSNYFQMPGKVLHMDGDPSYLKKCMAVYEKIGIPVVGIHCNEKEMPERIGILMDQYRPDILVITGHDAYSKAKGKMSDINAYRHSRHFVQAVREARKKVPHLDQLVIFAGACQSHFESLIHAGANFASSPTRINIHALDPVYIVAKVSFTPFMERINVWDVLRNTLTGDKGLGGIETRGVLRTGMPYRPIIEEDE</sequence>
<dbReference type="OrthoDB" id="9785306at2"/>
<evidence type="ECO:0000256" key="1">
    <source>
        <dbReference type="SAM" id="Coils"/>
    </source>
</evidence>
<dbReference type="NCBIfam" id="TIGR02855">
    <property type="entry name" value="spore_yabG"/>
    <property type="match status" value="1"/>
</dbReference>
<feature type="coiled-coil region" evidence="1">
    <location>
        <begin position="53"/>
        <end position="80"/>
    </location>
</feature>
<dbReference type="AlphaFoldDB" id="A0A2N5HD78"/>
<proteinExistence type="predicted"/>